<dbReference type="InParanoid" id="A0A5C3PRV3"/>
<organism evidence="1 2">
    <name type="scientific">Polyporus arcularius HHB13444</name>
    <dbReference type="NCBI Taxonomy" id="1314778"/>
    <lineage>
        <taxon>Eukaryota</taxon>
        <taxon>Fungi</taxon>
        <taxon>Dikarya</taxon>
        <taxon>Basidiomycota</taxon>
        <taxon>Agaricomycotina</taxon>
        <taxon>Agaricomycetes</taxon>
        <taxon>Polyporales</taxon>
        <taxon>Polyporaceae</taxon>
        <taxon>Polyporus</taxon>
    </lineage>
</organism>
<dbReference type="AlphaFoldDB" id="A0A5C3PRV3"/>
<accession>A0A5C3PRV3</accession>
<evidence type="ECO:0000313" key="1">
    <source>
        <dbReference type="EMBL" id="TFK92534.1"/>
    </source>
</evidence>
<gene>
    <name evidence="1" type="ORF">K466DRAFT_595192</name>
</gene>
<dbReference type="EMBL" id="ML210997">
    <property type="protein sequence ID" value="TFK92534.1"/>
    <property type="molecule type" value="Genomic_DNA"/>
</dbReference>
<sequence length="870" mass="96179">MVPETLGVFHCPYIRPSLLENCQRYGPDEAEVEHVAALQRQQNTAQTSSEATEALTFYNVAVNTKCGFKHHDGTVCQGRAVLRQLKTVSFNGKNYFVGCDNWQWYHENKGRGHRNMHIPARVLETLVVELFRNGGVLDTPEHHHATAALEGRVCTVIQPPRVGSKGSGKCGYSHSIDGKVIMPKLVKRLCPAKLKIWYPVDRTDRRAIVLLTGVHNHPTPPDSKSTKDGRDRYQRAVAATGVFGATPFKVDRAISTQSHFDGMRPGDFHASLNNRRQKSDIIKKMKKEKMPYGTGIEAVFHHFINEQKKPVQDRYIHDFSVADGRPVIVTFIPSLVERIHTAKATLHDCTYKRVAGSDIIEWETVIWLDDIDMRAYFMAMFHLPVLQDADQVMGLLGVTIARCYISGETRQDYRHVLKSLFDSIERVTGKPVLFKAFSGGKGGLRALLVDGCQAQIDAIGDFLKELNDPAVSGILETDPQKLVEYLIKICGVHFDRNVTKLSHKCSAEAIARVRALPTIRTKEELEAFKTYCERSEEKALRDWYANKKGMPWFWACINRHFSRMADSDWYTTPDNTNINESAHTLTNLFTGIGLSILEAILSAENFDRQQAATVLSIMKSGVRHNSNNTPAKRMKQGIARNTARHAKAVTRAESNSQKKTSRAGKNKILTDGYDSLVSTHDREVALSLSDDSTVCDTTEPGMTQVSGCLPSPAGPSLAPGPRSSQVHTLPGAAFYSNAYPQDSQFCAGVEPGLASAVARSASYPEYSPMSYHTVSSGQPVQQFEEAYQAYGYSDSTRSAPKGSEPPEPDVATAYGYSMLGPLPGGAEGHLYQYSGDVRGWEASRNSDADTVIFPAGFGGGTGGHWGWEQA</sequence>
<protein>
    <submittedName>
        <fullName evidence="1">Uncharacterized protein</fullName>
    </submittedName>
</protein>
<reference evidence="1 2" key="1">
    <citation type="journal article" date="2019" name="Nat. Ecol. Evol.">
        <title>Megaphylogeny resolves global patterns of mushroom evolution.</title>
        <authorList>
            <person name="Varga T."/>
            <person name="Krizsan K."/>
            <person name="Foldi C."/>
            <person name="Dima B."/>
            <person name="Sanchez-Garcia M."/>
            <person name="Sanchez-Ramirez S."/>
            <person name="Szollosi G.J."/>
            <person name="Szarkandi J.G."/>
            <person name="Papp V."/>
            <person name="Albert L."/>
            <person name="Andreopoulos W."/>
            <person name="Angelini C."/>
            <person name="Antonin V."/>
            <person name="Barry K.W."/>
            <person name="Bougher N.L."/>
            <person name="Buchanan P."/>
            <person name="Buyck B."/>
            <person name="Bense V."/>
            <person name="Catcheside P."/>
            <person name="Chovatia M."/>
            <person name="Cooper J."/>
            <person name="Damon W."/>
            <person name="Desjardin D."/>
            <person name="Finy P."/>
            <person name="Geml J."/>
            <person name="Haridas S."/>
            <person name="Hughes K."/>
            <person name="Justo A."/>
            <person name="Karasinski D."/>
            <person name="Kautmanova I."/>
            <person name="Kiss B."/>
            <person name="Kocsube S."/>
            <person name="Kotiranta H."/>
            <person name="LaButti K.M."/>
            <person name="Lechner B.E."/>
            <person name="Liimatainen K."/>
            <person name="Lipzen A."/>
            <person name="Lukacs Z."/>
            <person name="Mihaltcheva S."/>
            <person name="Morgado L.N."/>
            <person name="Niskanen T."/>
            <person name="Noordeloos M.E."/>
            <person name="Ohm R.A."/>
            <person name="Ortiz-Santana B."/>
            <person name="Ovrebo C."/>
            <person name="Racz N."/>
            <person name="Riley R."/>
            <person name="Savchenko A."/>
            <person name="Shiryaev A."/>
            <person name="Soop K."/>
            <person name="Spirin V."/>
            <person name="Szebenyi C."/>
            <person name="Tomsovsky M."/>
            <person name="Tulloss R.E."/>
            <person name="Uehling J."/>
            <person name="Grigoriev I.V."/>
            <person name="Vagvolgyi C."/>
            <person name="Papp T."/>
            <person name="Martin F.M."/>
            <person name="Miettinen O."/>
            <person name="Hibbett D.S."/>
            <person name="Nagy L.G."/>
        </authorList>
    </citation>
    <scope>NUCLEOTIDE SEQUENCE [LARGE SCALE GENOMIC DNA]</scope>
    <source>
        <strain evidence="1 2">HHB13444</strain>
    </source>
</reference>
<keyword evidence="2" id="KW-1185">Reference proteome</keyword>
<evidence type="ECO:0000313" key="2">
    <source>
        <dbReference type="Proteomes" id="UP000308197"/>
    </source>
</evidence>
<proteinExistence type="predicted"/>
<dbReference type="Proteomes" id="UP000308197">
    <property type="component" value="Unassembled WGS sequence"/>
</dbReference>
<name>A0A5C3PRV3_9APHY</name>